<dbReference type="AlphaFoldDB" id="A0A3M7RTB8"/>
<gene>
    <name evidence="1" type="ORF">BpHYR1_020947</name>
</gene>
<organism evidence="1 2">
    <name type="scientific">Brachionus plicatilis</name>
    <name type="common">Marine rotifer</name>
    <name type="synonym">Brachionus muelleri</name>
    <dbReference type="NCBI Taxonomy" id="10195"/>
    <lineage>
        <taxon>Eukaryota</taxon>
        <taxon>Metazoa</taxon>
        <taxon>Spiralia</taxon>
        <taxon>Gnathifera</taxon>
        <taxon>Rotifera</taxon>
        <taxon>Eurotatoria</taxon>
        <taxon>Monogononta</taxon>
        <taxon>Pseudotrocha</taxon>
        <taxon>Ploima</taxon>
        <taxon>Brachionidae</taxon>
        <taxon>Brachionus</taxon>
    </lineage>
</organism>
<dbReference type="Proteomes" id="UP000276133">
    <property type="component" value="Unassembled WGS sequence"/>
</dbReference>
<protein>
    <submittedName>
        <fullName evidence="1">Uncharacterized protein</fullName>
    </submittedName>
</protein>
<name>A0A3M7RTB8_BRAPC</name>
<accession>A0A3M7RTB8</accession>
<proteinExistence type="predicted"/>
<evidence type="ECO:0000313" key="2">
    <source>
        <dbReference type="Proteomes" id="UP000276133"/>
    </source>
</evidence>
<comment type="caution">
    <text evidence="1">The sequence shown here is derived from an EMBL/GenBank/DDBJ whole genome shotgun (WGS) entry which is preliminary data.</text>
</comment>
<dbReference type="Gene3D" id="3.40.220.10">
    <property type="entry name" value="Leucine Aminopeptidase, subunit E, domain 1"/>
    <property type="match status" value="1"/>
</dbReference>
<dbReference type="STRING" id="10195.A0A3M7RTB8"/>
<keyword evidence="2" id="KW-1185">Reference proteome</keyword>
<dbReference type="InterPro" id="IPR043472">
    <property type="entry name" value="Macro_dom-like"/>
</dbReference>
<dbReference type="EMBL" id="REGN01002692">
    <property type="protein sequence ID" value="RNA26670.1"/>
    <property type="molecule type" value="Genomic_DNA"/>
</dbReference>
<evidence type="ECO:0000313" key="1">
    <source>
        <dbReference type="EMBL" id="RNA26670.1"/>
    </source>
</evidence>
<reference evidence="1 2" key="1">
    <citation type="journal article" date="2018" name="Sci. Rep.">
        <title>Genomic signatures of local adaptation to the degree of environmental predictability in rotifers.</title>
        <authorList>
            <person name="Franch-Gras L."/>
            <person name="Hahn C."/>
            <person name="Garcia-Roger E.M."/>
            <person name="Carmona M.J."/>
            <person name="Serra M."/>
            <person name="Gomez A."/>
        </authorList>
    </citation>
    <scope>NUCLEOTIDE SEQUENCE [LARGE SCALE GENOMIC DNA]</scope>
    <source>
        <strain evidence="1">HYR1</strain>
    </source>
</reference>
<sequence>MECMIDTGAFSSFIKIKSKYQQCYASWIKKSNLLKYLIDNDVISIPHIVDESLIKDKIFYFVNGHLKSKLAVKHVELALKELARKCLRNGVYKVSFPKMWQSFGWNNVARIINDTLIRNGIECFVFENKQDMEERDILSINDKIGRLQDREKKISDLIGKVKAQKMEGFLFEDGVLLKVRREIVGVLKKLLVVPKEIRPDILKICHDNFMGSHLGEKKT</sequence>